<proteinExistence type="inferred from homology"/>
<accession>A0A077F5F9</accession>
<dbReference type="InterPro" id="IPR015424">
    <property type="entry name" value="PyrdxlP-dep_Trfase"/>
</dbReference>
<comment type="cofactor">
    <cofactor evidence="1 7">
        <name>pyridoxal 5'-phosphate</name>
        <dbReference type="ChEBI" id="CHEBI:597326"/>
    </cofactor>
</comment>
<dbReference type="GO" id="GO:0033585">
    <property type="term" value="P:L-phenylalanine biosynthetic process from chorismate via phenylpyruvate"/>
    <property type="evidence" value="ECO:0007669"/>
    <property type="project" value="TreeGrafter"/>
</dbReference>
<keyword evidence="4 7" id="KW-0032">Aminotransferase</keyword>
<evidence type="ECO:0000256" key="3">
    <source>
        <dbReference type="ARBA" id="ARBA00011738"/>
    </source>
</evidence>
<dbReference type="Pfam" id="PF00155">
    <property type="entry name" value="Aminotran_1_2"/>
    <property type="match status" value="1"/>
</dbReference>
<dbReference type="GO" id="GO:0042802">
    <property type="term" value="F:identical protein binding"/>
    <property type="evidence" value="ECO:0007669"/>
    <property type="project" value="TreeGrafter"/>
</dbReference>
<evidence type="ECO:0000256" key="1">
    <source>
        <dbReference type="ARBA" id="ARBA00001933"/>
    </source>
</evidence>
<evidence type="ECO:0000256" key="5">
    <source>
        <dbReference type="ARBA" id="ARBA00022679"/>
    </source>
</evidence>
<dbReference type="InterPro" id="IPR015421">
    <property type="entry name" value="PyrdxlP-dep_Trfase_major"/>
</dbReference>
<dbReference type="FunFam" id="3.90.1150.10:FF:000001">
    <property type="entry name" value="Aspartate aminotransferase"/>
    <property type="match status" value="1"/>
</dbReference>
<dbReference type="FunFam" id="3.40.640.10:FF:000015">
    <property type="entry name" value="Aspartate aminotransferase"/>
    <property type="match status" value="1"/>
</dbReference>
<evidence type="ECO:0000259" key="8">
    <source>
        <dbReference type="Pfam" id="PF00155"/>
    </source>
</evidence>
<comment type="subunit">
    <text evidence="3">Homodimer.</text>
</comment>
<gene>
    <name evidence="9" type="ORF">PSAKL28_15060</name>
</gene>
<evidence type="ECO:0000256" key="2">
    <source>
        <dbReference type="ARBA" id="ARBA00007441"/>
    </source>
</evidence>
<dbReference type="GO" id="GO:0030170">
    <property type="term" value="F:pyridoxal phosphate binding"/>
    <property type="evidence" value="ECO:0007669"/>
    <property type="project" value="InterPro"/>
</dbReference>
<dbReference type="NCBIfam" id="NF006719">
    <property type="entry name" value="PRK09257.1"/>
    <property type="match status" value="1"/>
</dbReference>
<dbReference type="PANTHER" id="PTHR11879:SF37">
    <property type="entry name" value="AROMATIC-AMINO-ACID AMINOTRANSFERASE"/>
    <property type="match status" value="1"/>
</dbReference>
<dbReference type="HOGENOM" id="CLU_032440_1_2_6"/>
<name>A0A077F5F9_9PSED</name>
<dbReference type="OrthoDB" id="9766445at2"/>
<dbReference type="Gene3D" id="3.40.640.10">
    <property type="entry name" value="Type I PLP-dependent aspartate aminotransferase-like (Major domain)"/>
    <property type="match status" value="1"/>
</dbReference>
<dbReference type="SUPFAM" id="SSF53383">
    <property type="entry name" value="PLP-dependent transferases"/>
    <property type="match status" value="1"/>
</dbReference>
<dbReference type="Proteomes" id="UP000028931">
    <property type="component" value="Chromosome"/>
</dbReference>
<dbReference type="PRINTS" id="PR00799">
    <property type="entry name" value="TRANSAMINASE"/>
</dbReference>
<keyword evidence="5 7" id="KW-0808">Transferase</keyword>
<evidence type="ECO:0000313" key="9">
    <source>
        <dbReference type="EMBL" id="AIL60732.1"/>
    </source>
</evidence>
<keyword evidence="6" id="KW-0663">Pyridoxal phosphate</keyword>
<dbReference type="InterPro" id="IPR000796">
    <property type="entry name" value="Asp_trans"/>
</dbReference>
<dbReference type="EMBL" id="CP009048">
    <property type="protein sequence ID" value="AIL60732.1"/>
    <property type="molecule type" value="Genomic_DNA"/>
</dbReference>
<dbReference type="Gene3D" id="3.90.1150.10">
    <property type="entry name" value="Aspartate Aminotransferase, domain 1"/>
    <property type="match status" value="1"/>
</dbReference>
<organism evidence="9 10">
    <name type="scientific">Pseudomonas alkylphenolica</name>
    <dbReference type="NCBI Taxonomy" id="237609"/>
    <lineage>
        <taxon>Bacteria</taxon>
        <taxon>Pseudomonadati</taxon>
        <taxon>Pseudomonadota</taxon>
        <taxon>Gammaproteobacteria</taxon>
        <taxon>Pseudomonadales</taxon>
        <taxon>Pseudomonadaceae</taxon>
        <taxon>Pseudomonas</taxon>
    </lineage>
</organism>
<dbReference type="PANTHER" id="PTHR11879">
    <property type="entry name" value="ASPARTATE AMINOTRANSFERASE"/>
    <property type="match status" value="1"/>
</dbReference>
<protein>
    <recommendedName>
        <fullName evidence="7">Aminotransferase</fullName>
        <ecNumber evidence="7">2.6.1.-</ecNumber>
    </recommendedName>
</protein>
<evidence type="ECO:0000256" key="6">
    <source>
        <dbReference type="ARBA" id="ARBA00022898"/>
    </source>
</evidence>
<dbReference type="InterPro" id="IPR015422">
    <property type="entry name" value="PyrdxlP-dep_Trfase_small"/>
</dbReference>
<evidence type="ECO:0000313" key="10">
    <source>
        <dbReference type="Proteomes" id="UP000028931"/>
    </source>
</evidence>
<dbReference type="EC" id="2.6.1.-" evidence="7"/>
<reference evidence="9 10" key="1">
    <citation type="submission" date="2014-07" db="EMBL/GenBank/DDBJ databases">
        <authorList>
            <person name="Lee K."/>
            <person name="Lim J.Y."/>
            <person name="Hwang I."/>
        </authorList>
    </citation>
    <scope>NUCLEOTIDE SEQUENCE [LARGE SCALE GENOMIC DNA]</scope>
    <source>
        <strain evidence="9 10">KL28</strain>
    </source>
</reference>
<evidence type="ECO:0000256" key="7">
    <source>
        <dbReference type="RuleBase" id="RU000481"/>
    </source>
</evidence>
<sequence>MSLFSAVELAPRDPILGLNEAFNADTRSNKVNLGVGVYCNEEGRIPLLRAVIEAETQRAAQHASRGYLPIDGIAAYDQAVQKLLFGAESPLLAAGRVITTQAVGGTGALKIGADFLKQVSPNAVVAISDPSWENHRALFETAGFPVQNYRYYDAATHDVNRSGMLEDLNALPSGSIIVLHACCHNPTGVDLSLDDWKNVLEVVKAKGHVPFLDMAYQGFGDGIYEDAFAVRLFAESGLNFFVSSSFSKSFSLYGERVGALSIITESKEESARVLSQVKRVIRTNYSNPPTHGATIVATVLNSPELRAMWEEELGEMRQRIHGMRKQMVELLAAQAPEHDFSFVARQRGMFSYSGLSVDQVARLKNEFGIYALDTGRICVATLNQSNINVVTKAIVEVL</sequence>
<comment type="similarity">
    <text evidence="2 7">Belongs to the class-I pyridoxal-phosphate-dependent aminotransferase family.</text>
</comment>
<dbReference type="AlphaFoldDB" id="A0A077F5F9"/>
<dbReference type="CDD" id="cd00609">
    <property type="entry name" value="AAT_like"/>
    <property type="match status" value="1"/>
</dbReference>
<dbReference type="RefSeq" id="WP_038608627.1">
    <property type="nucleotide sequence ID" value="NZ_CP009048.1"/>
</dbReference>
<dbReference type="GO" id="GO:0005829">
    <property type="term" value="C:cytosol"/>
    <property type="evidence" value="ECO:0007669"/>
    <property type="project" value="TreeGrafter"/>
</dbReference>
<dbReference type="eggNOG" id="COG1448">
    <property type="taxonomic scope" value="Bacteria"/>
</dbReference>
<dbReference type="PROSITE" id="PS00105">
    <property type="entry name" value="AA_TRANSFER_CLASS_1"/>
    <property type="match status" value="1"/>
</dbReference>
<evidence type="ECO:0000256" key="4">
    <source>
        <dbReference type="ARBA" id="ARBA00022576"/>
    </source>
</evidence>
<dbReference type="GO" id="GO:0004838">
    <property type="term" value="F:L-tyrosine-2-oxoglutarate transaminase activity"/>
    <property type="evidence" value="ECO:0007669"/>
    <property type="project" value="TreeGrafter"/>
</dbReference>
<dbReference type="InterPro" id="IPR004838">
    <property type="entry name" value="NHTrfase_class1_PyrdxlP-BS"/>
</dbReference>
<feature type="domain" description="Aminotransferase class I/classII large" evidence="8">
    <location>
        <begin position="29"/>
        <end position="394"/>
    </location>
</feature>
<dbReference type="KEGG" id="palk:PSAKL28_15060"/>
<dbReference type="InterPro" id="IPR004839">
    <property type="entry name" value="Aminotransferase_I/II_large"/>
</dbReference>